<dbReference type="AlphaFoldDB" id="A0A521AS76"/>
<name>A0A521AS76_9RHOB</name>
<dbReference type="Pfam" id="PF01636">
    <property type="entry name" value="APH"/>
    <property type="match status" value="1"/>
</dbReference>
<dbReference type="SUPFAM" id="SSF56112">
    <property type="entry name" value="Protein kinase-like (PK-like)"/>
    <property type="match status" value="1"/>
</dbReference>
<reference evidence="2 3" key="1">
    <citation type="submission" date="2017-05" db="EMBL/GenBank/DDBJ databases">
        <authorList>
            <person name="Varghese N."/>
            <person name="Submissions S."/>
        </authorList>
    </citation>
    <scope>NUCLEOTIDE SEQUENCE [LARGE SCALE GENOMIC DNA]</scope>
    <source>
        <strain evidence="2 3">DSM 29506</strain>
    </source>
</reference>
<protein>
    <submittedName>
        <fullName evidence="2">Phosphotransferase enzyme family protein</fullName>
    </submittedName>
</protein>
<dbReference type="InterPro" id="IPR002575">
    <property type="entry name" value="Aminoglycoside_PTrfase"/>
</dbReference>
<evidence type="ECO:0000313" key="3">
    <source>
        <dbReference type="Proteomes" id="UP000316030"/>
    </source>
</evidence>
<dbReference type="RefSeq" id="WP_185958902.1">
    <property type="nucleotide sequence ID" value="NZ_FXTO01000001.1"/>
</dbReference>
<keyword evidence="2" id="KW-0808">Transferase</keyword>
<dbReference type="Gene3D" id="3.90.1200.10">
    <property type="match status" value="1"/>
</dbReference>
<dbReference type="Proteomes" id="UP000316030">
    <property type="component" value="Unassembled WGS sequence"/>
</dbReference>
<keyword evidence="3" id="KW-1185">Reference proteome</keyword>
<evidence type="ECO:0000259" key="1">
    <source>
        <dbReference type="Pfam" id="PF01636"/>
    </source>
</evidence>
<accession>A0A521AS76</accession>
<organism evidence="2 3">
    <name type="scientific">Thalassovita litoralis</name>
    <dbReference type="NCBI Taxonomy" id="1010611"/>
    <lineage>
        <taxon>Bacteria</taxon>
        <taxon>Pseudomonadati</taxon>
        <taxon>Pseudomonadota</taxon>
        <taxon>Alphaproteobacteria</taxon>
        <taxon>Rhodobacterales</taxon>
        <taxon>Roseobacteraceae</taxon>
        <taxon>Thalassovita</taxon>
    </lineage>
</organism>
<gene>
    <name evidence="2" type="ORF">SAMN06265173_101335</name>
</gene>
<proteinExistence type="predicted"/>
<evidence type="ECO:0000313" key="2">
    <source>
        <dbReference type="EMBL" id="SMO37639.1"/>
    </source>
</evidence>
<dbReference type="EMBL" id="FXTO01000001">
    <property type="protein sequence ID" value="SMO37639.1"/>
    <property type="molecule type" value="Genomic_DNA"/>
</dbReference>
<feature type="domain" description="Aminoglycoside phosphotransferase" evidence="1">
    <location>
        <begin position="46"/>
        <end position="241"/>
    </location>
</feature>
<dbReference type="GO" id="GO:0016740">
    <property type="term" value="F:transferase activity"/>
    <property type="evidence" value="ECO:0007669"/>
    <property type="project" value="UniProtKB-KW"/>
</dbReference>
<dbReference type="InterPro" id="IPR011009">
    <property type="entry name" value="Kinase-like_dom_sf"/>
</dbReference>
<sequence length="320" mass="36073">MSIVTTDNTQAFPEQAAAARTRAEQAAQAAGLVVTLDDILRFVPGNRVILRGRLADSPAVFRLPLNPESHEHIAREWAELTRSYAYMATGPNRVAKPLCFDETSGLMAMSLIDGTPLMRHLWSLDMEQRNAPYAHAGAWLSAYTAPSQTTRPANNRHWLRRAKEAVAQQPHPALAEIERRIFRNMRHLAKHIEPQEWRVAITHGDFHPNNLILSGDVLTGIDTGGSSIAPIYKDIARSLTHMARRGLYFGPKRHFGMDALAFGAMADAMHLNETERTLFLPYLICFETLFRVEHPEMPPHRVQHAIDMAQNLLRDLRQIT</sequence>